<feature type="transmembrane region" description="Helical" evidence="2">
    <location>
        <begin position="367"/>
        <end position="387"/>
    </location>
</feature>
<evidence type="ECO:0000256" key="1">
    <source>
        <dbReference type="SAM" id="MobiDB-lite"/>
    </source>
</evidence>
<evidence type="ECO:0000313" key="4">
    <source>
        <dbReference type="Proteomes" id="UP000824166"/>
    </source>
</evidence>
<evidence type="ECO:0000313" key="3">
    <source>
        <dbReference type="EMBL" id="MBU8869164.1"/>
    </source>
</evidence>
<feature type="transmembrane region" description="Helical" evidence="2">
    <location>
        <begin position="25"/>
        <end position="48"/>
    </location>
</feature>
<feature type="transmembrane region" description="Helical" evidence="2">
    <location>
        <begin position="88"/>
        <end position="108"/>
    </location>
</feature>
<name>A0ABS6IFK7_9MICC</name>
<feature type="transmembrane region" description="Helical" evidence="2">
    <location>
        <begin position="120"/>
        <end position="140"/>
    </location>
</feature>
<feature type="region of interest" description="Disordered" evidence="1">
    <location>
        <begin position="1"/>
        <end position="20"/>
    </location>
</feature>
<dbReference type="Proteomes" id="UP000824166">
    <property type="component" value="Unassembled WGS sequence"/>
</dbReference>
<reference evidence="3 4" key="1">
    <citation type="submission" date="2021-06" db="EMBL/GenBank/DDBJ databases">
        <authorList>
            <person name="Jeong J.W."/>
        </authorList>
    </citation>
    <scope>NUCLEOTIDE SEQUENCE [LARGE SCALE GENOMIC DNA]</scope>
    <source>
        <strain evidence="3 4">MMS21-TAE1-1</strain>
    </source>
</reference>
<keyword evidence="2" id="KW-0812">Transmembrane</keyword>
<feature type="transmembrane region" description="Helical" evidence="2">
    <location>
        <begin position="280"/>
        <end position="299"/>
    </location>
</feature>
<sequence>MLTSAVDGGPRRRPDPAPKKTATELGALGTALGGLASVILAGALALVLHTLGQQSPRLGPAFEGWAASVTNSPFAAVQWFLGDMTEPLFYKSELAACGLLAGALLAWWAGRRGKNWAGQLTYGTGLWPWVLASASLSLLLSNVVFGRMLDDGWQPTFVPFVCVAPAMVLMYGPGWPTCLTGAVLGAFTITPCALVLIPTVTAPLGLPPVVANVLAMSLGSVVAFLIARKLPWLVLRKPAPQPALNPQPQPVQPPSGLNRVLKDAVWASRRVLSDFTETQFFANELASAGMILGVAVAFVLNPALPAYGSNLVPHILFAQALTSAIGVVLWRSWFRNGQFSNGGWAATYASLVSVAPAAVLAYDGSCWSIIGGALLGAVLAPPIARAISARLPDGFHPVIGNTASMAISTAVTLPILGLLPH</sequence>
<feature type="transmembrane region" description="Helical" evidence="2">
    <location>
        <begin position="178"/>
        <end position="197"/>
    </location>
</feature>
<evidence type="ECO:0008006" key="5">
    <source>
        <dbReference type="Google" id="ProtNLM"/>
    </source>
</evidence>
<accession>A0ABS6IFK7</accession>
<dbReference type="RefSeq" id="WP_216927605.1">
    <property type="nucleotide sequence ID" value="NZ_JAHOPC010000027.1"/>
</dbReference>
<evidence type="ECO:0000256" key="2">
    <source>
        <dbReference type="SAM" id="Phobius"/>
    </source>
</evidence>
<protein>
    <recommendedName>
        <fullName evidence="5">Integral membrane protein</fullName>
    </recommendedName>
</protein>
<feature type="transmembrane region" description="Helical" evidence="2">
    <location>
        <begin position="209"/>
        <end position="227"/>
    </location>
</feature>
<keyword evidence="4" id="KW-1185">Reference proteome</keyword>
<comment type="caution">
    <text evidence="3">The sequence shown here is derived from an EMBL/GenBank/DDBJ whole genome shotgun (WGS) entry which is preliminary data.</text>
</comment>
<feature type="transmembrane region" description="Helical" evidence="2">
    <location>
        <begin position="342"/>
        <end position="361"/>
    </location>
</feature>
<proteinExistence type="predicted"/>
<keyword evidence="2" id="KW-1133">Transmembrane helix</keyword>
<gene>
    <name evidence="3" type="ORF">KSW38_22975</name>
</gene>
<feature type="compositionally biased region" description="Basic and acidic residues" evidence="1">
    <location>
        <begin position="9"/>
        <end position="20"/>
    </location>
</feature>
<feature type="transmembrane region" description="Helical" evidence="2">
    <location>
        <begin position="399"/>
        <end position="419"/>
    </location>
</feature>
<feature type="transmembrane region" description="Helical" evidence="2">
    <location>
        <begin position="311"/>
        <end position="330"/>
    </location>
</feature>
<organism evidence="3 4">
    <name type="scientific">Paenarthrobacter aromaticivorans</name>
    <dbReference type="NCBI Taxonomy" id="2849150"/>
    <lineage>
        <taxon>Bacteria</taxon>
        <taxon>Bacillati</taxon>
        <taxon>Actinomycetota</taxon>
        <taxon>Actinomycetes</taxon>
        <taxon>Micrococcales</taxon>
        <taxon>Micrococcaceae</taxon>
        <taxon>Paenarthrobacter</taxon>
    </lineage>
</organism>
<dbReference type="EMBL" id="JAHOPC010000027">
    <property type="protein sequence ID" value="MBU8869164.1"/>
    <property type="molecule type" value="Genomic_DNA"/>
</dbReference>
<feature type="transmembrane region" description="Helical" evidence="2">
    <location>
        <begin position="152"/>
        <end position="171"/>
    </location>
</feature>
<keyword evidence="2" id="KW-0472">Membrane</keyword>